<dbReference type="GeneID" id="10508916"/>
<dbReference type="RefSeq" id="XP_003292812.1">
    <property type="nucleotide sequence ID" value="XM_003292764.1"/>
</dbReference>
<reference evidence="2" key="1">
    <citation type="journal article" date="2011" name="Genome Biol.">
        <title>Comparative genomics of the social amoebae Dictyostelium discoideum and Dictyostelium purpureum.</title>
        <authorList>
            <consortium name="US DOE Joint Genome Institute (JGI-PGF)"/>
            <person name="Sucgang R."/>
            <person name="Kuo A."/>
            <person name="Tian X."/>
            <person name="Salerno W."/>
            <person name="Parikh A."/>
            <person name="Feasley C.L."/>
            <person name="Dalin E."/>
            <person name="Tu H."/>
            <person name="Huang E."/>
            <person name="Barry K."/>
            <person name="Lindquist E."/>
            <person name="Shapiro H."/>
            <person name="Bruce D."/>
            <person name="Schmutz J."/>
            <person name="Salamov A."/>
            <person name="Fey P."/>
            <person name="Gaudet P."/>
            <person name="Anjard C."/>
            <person name="Babu M.M."/>
            <person name="Basu S."/>
            <person name="Bushmanova Y."/>
            <person name="van der Wel H."/>
            <person name="Katoh-Kurasawa M."/>
            <person name="Dinh C."/>
            <person name="Coutinho P.M."/>
            <person name="Saito T."/>
            <person name="Elias M."/>
            <person name="Schaap P."/>
            <person name="Kay R.R."/>
            <person name="Henrissat B."/>
            <person name="Eichinger L."/>
            <person name="Rivero F."/>
            <person name="Putnam N.H."/>
            <person name="West C.M."/>
            <person name="Loomis W.F."/>
            <person name="Chisholm R.L."/>
            <person name="Shaulsky G."/>
            <person name="Strassmann J.E."/>
            <person name="Queller D.C."/>
            <person name="Kuspa A."/>
            <person name="Grigoriev I.V."/>
        </authorList>
    </citation>
    <scope>NUCLEOTIDE SEQUENCE [LARGE SCALE GENOMIC DNA]</scope>
    <source>
        <strain evidence="2">QSDP1</strain>
    </source>
</reference>
<sequence>MASIIRQHTNSLLYYKVLSEDIGIGKKRLWRDYHDTKCRLCFSADESIEYLVVGCTGMNKHGRIRRHDAVVTEISKSLIKRDEIPNVENNLDPHITYSQSKDKEMTINIEIIRDIFSKNSQSTANKPDIVVIDHIKHLVYIIEVCVPFDGNIEFRQAEKLN</sequence>
<dbReference type="PANTHER" id="PTHR35450:SF2">
    <property type="entry name" value="REVERSE TRANSCRIPTASE DOMAIN-CONTAINING PROTEIN"/>
    <property type="match status" value="1"/>
</dbReference>
<evidence type="ECO:0000313" key="2">
    <source>
        <dbReference type="Proteomes" id="UP000001064"/>
    </source>
</evidence>
<proteinExistence type="predicted"/>
<name>F0ZZG9_DICPU</name>
<dbReference type="KEGG" id="dpp:DICPUDRAFT_83416"/>
<dbReference type="InParanoid" id="F0ZZG9"/>
<dbReference type="OrthoDB" id="5962029at2759"/>
<dbReference type="VEuPathDB" id="AmoebaDB:DICPUDRAFT_83416"/>
<dbReference type="AlphaFoldDB" id="F0ZZG9"/>
<dbReference type="Proteomes" id="UP000001064">
    <property type="component" value="Unassembled WGS sequence"/>
</dbReference>
<organism evidence="1 2">
    <name type="scientific">Dictyostelium purpureum</name>
    <name type="common">Slime mold</name>
    <dbReference type="NCBI Taxonomy" id="5786"/>
    <lineage>
        <taxon>Eukaryota</taxon>
        <taxon>Amoebozoa</taxon>
        <taxon>Evosea</taxon>
        <taxon>Eumycetozoa</taxon>
        <taxon>Dictyostelia</taxon>
        <taxon>Dictyosteliales</taxon>
        <taxon>Dictyosteliaceae</taxon>
        <taxon>Dictyostelium</taxon>
    </lineage>
</organism>
<dbReference type="EMBL" id="GL871310">
    <property type="protein sequence ID" value="EGC30663.1"/>
    <property type="molecule type" value="Genomic_DNA"/>
</dbReference>
<dbReference type="PANTHER" id="PTHR35450">
    <property type="entry name" value="REVERSE TRANSCRIPTASE DOMAIN-CONTAINING PROTEIN"/>
    <property type="match status" value="1"/>
</dbReference>
<gene>
    <name evidence="1" type="ORF">DICPUDRAFT_83416</name>
</gene>
<protein>
    <submittedName>
        <fullName evidence="1">Uncharacterized protein</fullName>
    </submittedName>
</protein>
<keyword evidence="2" id="KW-1185">Reference proteome</keyword>
<evidence type="ECO:0000313" key="1">
    <source>
        <dbReference type="EMBL" id="EGC30663.1"/>
    </source>
</evidence>
<accession>F0ZZG9</accession>